<dbReference type="EMBL" id="KN838641">
    <property type="protein sequence ID" value="KIJ99734.1"/>
    <property type="molecule type" value="Genomic_DNA"/>
</dbReference>
<evidence type="ECO:0000256" key="1">
    <source>
        <dbReference type="SAM" id="MobiDB-lite"/>
    </source>
</evidence>
<evidence type="ECO:0000313" key="2">
    <source>
        <dbReference type="EMBL" id="KIJ99734.1"/>
    </source>
</evidence>
<reference evidence="2 3" key="1">
    <citation type="submission" date="2014-04" db="EMBL/GenBank/DDBJ databases">
        <authorList>
            <consortium name="DOE Joint Genome Institute"/>
            <person name="Kuo A."/>
            <person name="Kohler A."/>
            <person name="Nagy L.G."/>
            <person name="Floudas D."/>
            <person name="Copeland A."/>
            <person name="Barry K.W."/>
            <person name="Cichocki N."/>
            <person name="Veneault-Fourrey C."/>
            <person name="LaButti K."/>
            <person name="Lindquist E.A."/>
            <person name="Lipzen A."/>
            <person name="Lundell T."/>
            <person name="Morin E."/>
            <person name="Murat C."/>
            <person name="Sun H."/>
            <person name="Tunlid A."/>
            <person name="Henrissat B."/>
            <person name="Grigoriev I.V."/>
            <person name="Hibbett D.S."/>
            <person name="Martin F."/>
            <person name="Nordberg H.P."/>
            <person name="Cantor M.N."/>
            <person name="Hua S.X."/>
        </authorList>
    </citation>
    <scope>NUCLEOTIDE SEQUENCE [LARGE SCALE GENOMIC DNA]</scope>
    <source>
        <strain evidence="2 3">LaAM-08-1</strain>
    </source>
</reference>
<proteinExistence type="predicted"/>
<dbReference type="HOGENOM" id="CLU_2090484_0_0_1"/>
<keyword evidence="3" id="KW-1185">Reference proteome</keyword>
<name>A0A0C9WP88_9AGAR</name>
<feature type="compositionally biased region" description="Polar residues" evidence="1">
    <location>
        <begin position="83"/>
        <end position="102"/>
    </location>
</feature>
<sequence>LMSSLMPRRMMAQINGRNHQNDVVFSGRLLLTMGSLAPYRPAGLNSRTPGICPPSPHHPSRHRSRSHLGYTQAPRGRSHQRNSSHATSNNDEQVARFSSSRHTYWRVPRKTITSQIE</sequence>
<feature type="region of interest" description="Disordered" evidence="1">
    <location>
        <begin position="39"/>
        <end position="117"/>
    </location>
</feature>
<evidence type="ECO:0000313" key="3">
    <source>
        <dbReference type="Proteomes" id="UP000054477"/>
    </source>
</evidence>
<organism evidence="2 3">
    <name type="scientific">Laccaria amethystina LaAM-08-1</name>
    <dbReference type="NCBI Taxonomy" id="1095629"/>
    <lineage>
        <taxon>Eukaryota</taxon>
        <taxon>Fungi</taxon>
        <taxon>Dikarya</taxon>
        <taxon>Basidiomycota</taxon>
        <taxon>Agaricomycotina</taxon>
        <taxon>Agaricomycetes</taxon>
        <taxon>Agaricomycetidae</taxon>
        <taxon>Agaricales</taxon>
        <taxon>Agaricineae</taxon>
        <taxon>Hydnangiaceae</taxon>
        <taxon>Laccaria</taxon>
    </lineage>
</organism>
<accession>A0A0C9WP88</accession>
<protein>
    <submittedName>
        <fullName evidence="2">Uncharacterized protein</fullName>
    </submittedName>
</protein>
<feature type="non-terminal residue" evidence="2">
    <location>
        <position position="1"/>
    </location>
</feature>
<reference evidence="3" key="2">
    <citation type="submission" date="2015-01" db="EMBL/GenBank/DDBJ databases">
        <title>Evolutionary Origins and Diversification of the Mycorrhizal Mutualists.</title>
        <authorList>
            <consortium name="DOE Joint Genome Institute"/>
            <consortium name="Mycorrhizal Genomics Consortium"/>
            <person name="Kohler A."/>
            <person name="Kuo A."/>
            <person name="Nagy L.G."/>
            <person name="Floudas D."/>
            <person name="Copeland A."/>
            <person name="Barry K.W."/>
            <person name="Cichocki N."/>
            <person name="Veneault-Fourrey C."/>
            <person name="LaButti K."/>
            <person name="Lindquist E.A."/>
            <person name="Lipzen A."/>
            <person name="Lundell T."/>
            <person name="Morin E."/>
            <person name="Murat C."/>
            <person name="Riley R."/>
            <person name="Ohm R."/>
            <person name="Sun H."/>
            <person name="Tunlid A."/>
            <person name="Henrissat B."/>
            <person name="Grigoriev I.V."/>
            <person name="Hibbett D.S."/>
            <person name="Martin F."/>
        </authorList>
    </citation>
    <scope>NUCLEOTIDE SEQUENCE [LARGE SCALE GENOMIC DNA]</scope>
    <source>
        <strain evidence="3">LaAM-08-1</strain>
    </source>
</reference>
<dbReference type="Proteomes" id="UP000054477">
    <property type="component" value="Unassembled WGS sequence"/>
</dbReference>
<gene>
    <name evidence="2" type="ORF">K443DRAFT_101760</name>
</gene>
<dbReference type="AlphaFoldDB" id="A0A0C9WP88"/>